<dbReference type="GO" id="GO:0055085">
    <property type="term" value="P:transmembrane transport"/>
    <property type="evidence" value="ECO:0007669"/>
    <property type="project" value="InterPro"/>
</dbReference>
<dbReference type="OMA" id="LKWITRE"/>
<evidence type="ECO:0000256" key="4">
    <source>
        <dbReference type="ARBA" id="ARBA00023136"/>
    </source>
</evidence>
<dbReference type="EMBL" id="UFQT01001009">
    <property type="protein sequence ID" value="SSX28466.1"/>
    <property type="molecule type" value="Genomic_DNA"/>
</dbReference>
<feature type="transmembrane region" description="Helical" evidence="6">
    <location>
        <begin position="360"/>
        <end position="377"/>
    </location>
</feature>
<dbReference type="GO" id="GO:0016020">
    <property type="term" value="C:membrane"/>
    <property type="evidence" value="ECO:0007669"/>
    <property type="project" value="UniProtKB-SubCell"/>
</dbReference>
<evidence type="ECO:0000256" key="5">
    <source>
        <dbReference type="SAM" id="MobiDB-lite"/>
    </source>
</evidence>
<keyword evidence="4 6" id="KW-0472">Membrane</keyword>
<keyword evidence="3 6" id="KW-1133">Transmembrane helix</keyword>
<dbReference type="InterPro" id="IPR011547">
    <property type="entry name" value="SLC26A/SulP_dom"/>
</dbReference>
<feature type="transmembrane region" description="Helical" evidence="6">
    <location>
        <begin position="139"/>
        <end position="157"/>
    </location>
</feature>
<dbReference type="AlphaFoldDB" id="A0A336L4I8"/>
<feature type="transmembrane region" description="Helical" evidence="6">
    <location>
        <begin position="453"/>
        <end position="483"/>
    </location>
</feature>
<feature type="transmembrane region" description="Helical" evidence="6">
    <location>
        <begin position="397"/>
        <end position="418"/>
    </location>
</feature>
<feature type="transmembrane region" description="Helical" evidence="6">
    <location>
        <begin position="256"/>
        <end position="279"/>
    </location>
</feature>
<dbReference type="InterPro" id="IPR001902">
    <property type="entry name" value="SLC26A/SulP_fam"/>
</dbReference>
<reference evidence="8" key="1">
    <citation type="submission" date="2018-04" db="EMBL/GenBank/DDBJ databases">
        <authorList>
            <person name="Go L.Y."/>
            <person name="Mitchell J.A."/>
        </authorList>
    </citation>
    <scope>NUCLEOTIDE SEQUENCE</scope>
    <source>
        <tissue evidence="8">Whole organism</tissue>
    </source>
</reference>
<evidence type="ECO:0000256" key="2">
    <source>
        <dbReference type="ARBA" id="ARBA00022692"/>
    </source>
</evidence>
<protein>
    <submittedName>
        <fullName evidence="8">CSON000063 protein</fullName>
    </submittedName>
</protein>
<feature type="transmembrane region" description="Helical" evidence="6">
    <location>
        <begin position="98"/>
        <end position="119"/>
    </location>
</feature>
<feature type="region of interest" description="Disordered" evidence="5">
    <location>
        <begin position="614"/>
        <end position="641"/>
    </location>
</feature>
<evidence type="ECO:0000256" key="6">
    <source>
        <dbReference type="SAM" id="Phobius"/>
    </source>
</evidence>
<feature type="domain" description="SLC26A/SulP transporter" evidence="7">
    <location>
        <begin position="67"/>
        <end position="457"/>
    </location>
</feature>
<proteinExistence type="predicted"/>
<dbReference type="VEuPathDB" id="VectorBase:CSON000063"/>
<accession>A0A336L4I8</accession>
<dbReference type="Pfam" id="PF00916">
    <property type="entry name" value="Sulfate_transp"/>
    <property type="match status" value="1"/>
</dbReference>
<keyword evidence="2 6" id="KW-0812">Transmembrane</keyword>
<dbReference type="PANTHER" id="PTHR11814">
    <property type="entry name" value="SULFATE TRANSPORTER"/>
    <property type="match status" value="1"/>
</dbReference>
<sequence length="641" mass="70582">MVTNNLNEVEQNEKLLAKSRNLSINSRSGMQIKLEKQKKQIFKRCTTQIVRRIYILNWITSYNSNFFISDLIAGITLGLTIIPQAIAYAALAGLSSEYGLYAAFIGAFIYVVFGSVKQVSIGPTSLMALLVLPLTAGKPIEYVFVLAFIAGCIELLLGICKMGFIVDLIPIPVTNAFTSATSLVIIASQLKSVTGLKYLGTSFSTYIYGFFSHITDVKLGDSILGLCCCTTLLLLRKLQDIPISEQNPHRAIIKKTLWYITISRNALVVAITSVIAFIWSNGGATQVPFKLSGKVKSGIPAFGLPDFSVDQGNGTVITFTDILSDFGIGIIFVPLVAILANVSIAKAFSTGKIVDASQEMIALGLCNIFGSFFQSMPTCGAFTRSAVSEASGIRTPLAGIYSGTMTLLALSFLTPYFYFIPRATLGSVLICAVYFMIDQNLPPKLWKENRKDFYSWLSCFVICMLFGVEIGLLFGIFSNICVLTFQWMRPRIKATLDTYEGVQFVKITPTLGLLYPGVDYLRGFINKIAIEYCYVNYITIDSSKIVSLDYTAIKGFENIVIDAKSRDQEVIFYNLSSGLHDQLGQVKKNSYCCDTKDELQRLLLTHKNDVARKDSEAQQKNCSIDISPIGENPTVAPDKNE</sequence>
<gene>
    <name evidence="8" type="primary">CSON000063</name>
</gene>
<evidence type="ECO:0000259" key="7">
    <source>
        <dbReference type="Pfam" id="PF00916"/>
    </source>
</evidence>
<dbReference type="CDD" id="cd07042">
    <property type="entry name" value="STAS_SulP_like_sulfate_transporter"/>
    <property type="match status" value="1"/>
</dbReference>
<feature type="transmembrane region" description="Helical" evidence="6">
    <location>
        <begin position="71"/>
        <end position="91"/>
    </location>
</feature>
<dbReference type="EMBL" id="UFQS01001009">
    <property type="protein sequence ID" value="SSX08550.1"/>
    <property type="molecule type" value="Genomic_DNA"/>
</dbReference>
<reference evidence="9" key="2">
    <citation type="submission" date="2018-07" db="EMBL/GenBank/DDBJ databases">
        <authorList>
            <person name="Quirk P.G."/>
            <person name="Krulwich T.A."/>
        </authorList>
    </citation>
    <scope>NUCLEOTIDE SEQUENCE</scope>
</reference>
<evidence type="ECO:0000256" key="3">
    <source>
        <dbReference type="ARBA" id="ARBA00022989"/>
    </source>
</evidence>
<evidence type="ECO:0000256" key="1">
    <source>
        <dbReference type="ARBA" id="ARBA00004141"/>
    </source>
</evidence>
<comment type="subcellular location">
    <subcellularLocation>
        <location evidence="1">Membrane</location>
        <topology evidence="1">Multi-pass membrane protein</topology>
    </subcellularLocation>
</comment>
<organism evidence="8">
    <name type="scientific">Culicoides sonorensis</name>
    <name type="common">Biting midge</name>
    <dbReference type="NCBI Taxonomy" id="179676"/>
    <lineage>
        <taxon>Eukaryota</taxon>
        <taxon>Metazoa</taxon>
        <taxon>Ecdysozoa</taxon>
        <taxon>Arthropoda</taxon>
        <taxon>Hexapoda</taxon>
        <taxon>Insecta</taxon>
        <taxon>Pterygota</taxon>
        <taxon>Neoptera</taxon>
        <taxon>Endopterygota</taxon>
        <taxon>Diptera</taxon>
        <taxon>Nematocera</taxon>
        <taxon>Chironomoidea</taxon>
        <taxon>Ceratopogonidae</taxon>
        <taxon>Ceratopogoninae</taxon>
        <taxon>Culicoides</taxon>
        <taxon>Monoculicoides</taxon>
    </lineage>
</organism>
<evidence type="ECO:0000313" key="9">
    <source>
        <dbReference type="EMBL" id="SSX28466.1"/>
    </source>
</evidence>
<feature type="transmembrane region" description="Helical" evidence="6">
    <location>
        <begin position="326"/>
        <end position="348"/>
    </location>
</feature>
<evidence type="ECO:0000313" key="8">
    <source>
        <dbReference type="EMBL" id="SSX08550.1"/>
    </source>
</evidence>
<name>A0A336L4I8_CULSO</name>
<feature type="transmembrane region" description="Helical" evidence="6">
    <location>
        <begin position="164"/>
        <end position="186"/>
    </location>
</feature>